<proteinExistence type="predicted"/>
<name>A0ABN9QLG4_9DINO</name>
<feature type="non-terminal residue" evidence="1">
    <location>
        <position position="1"/>
    </location>
</feature>
<feature type="non-terminal residue" evidence="1">
    <location>
        <position position="106"/>
    </location>
</feature>
<sequence>EESDEIIEVDAWAPDMTVPADDNYGDYTRWGVQVMKDTNDKLWRLKFRSRRTEGYDTIAYMEVSDKSWTDSIMAKCDAGCKATMSRLVMTWLFYFVLKNQTADKQK</sequence>
<reference evidence="1" key="1">
    <citation type="submission" date="2023-10" db="EMBL/GenBank/DDBJ databases">
        <authorList>
            <person name="Chen Y."/>
            <person name="Shah S."/>
            <person name="Dougan E. K."/>
            <person name="Thang M."/>
            <person name="Chan C."/>
        </authorList>
    </citation>
    <scope>NUCLEOTIDE SEQUENCE [LARGE SCALE GENOMIC DNA]</scope>
</reference>
<accession>A0ABN9QLG4</accession>
<organism evidence="1 2">
    <name type="scientific">Prorocentrum cordatum</name>
    <dbReference type="NCBI Taxonomy" id="2364126"/>
    <lineage>
        <taxon>Eukaryota</taxon>
        <taxon>Sar</taxon>
        <taxon>Alveolata</taxon>
        <taxon>Dinophyceae</taxon>
        <taxon>Prorocentrales</taxon>
        <taxon>Prorocentraceae</taxon>
        <taxon>Prorocentrum</taxon>
    </lineage>
</organism>
<protein>
    <submittedName>
        <fullName evidence="1">Uncharacterized protein</fullName>
    </submittedName>
</protein>
<evidence type="ECO:0000313" key="1">
    <source>
        <dbReference type="EMBL" id="CAK0806938.1"/>
    </source>
</evidence>
<keyword evidence="2" id="KW-1185">Reference proteome</keyword>
<evidence type="ECO:0000313" key="2">
    <source>
        <dbReference type="Proteomes" id="UP001189429"/>
    </source>
</evidence>
<comment type="caution">
    <text evidence="1">The sequence shown here is derived from an EMBL/GenBank/DDBJ whole genome shotgun (WGS) entry which is preliminary data.</text>
</comment>
<dbReference type="EMBL" id="CAUYUJ010003809">
    <property type="protein sequence ID" value="CAK0806938.1"/>
    <property type="molecule type" value="Genomic_DNA"/>
</dbReference>
<gene>
    <name evidence="1" type="ORF">PCOR1329_LOCUS12986</name>
</gene>
<dbReference type="Proteomes" id="UP001189429">
    <property type="component" value="Unassembled WGS sequence"/>
</dbReference>